<feature type="transmembrane region" description="Helical" evidence="3">
    <location>
        <begin position="252"/>
        <end position="276"/>
    </location>
</feature>
<dbReference type="Gene3D" id="1.20.1250.20">
    <property type="entry name" value="MFS general substrate transporter like domains"/>
    <property type="match status" value="2"/>
</dbReference>
<comment type="subcellular location">
    <subcellularLocation>
        <location evidence="1">Membrane</location>
        <topology evidence="1">Multi-pass membrane protein</topology>
    </subcellularLocation>
</comment>
<dbReference type="Pfam" id="PF07690">
    <property type="entry name" value="MFS_1"/>
    <property type="match status" value="1"/>
</dbReference>
<feature type="transmembrane region" description="Helical" evidence="3">
    <location>
        <begin position="380"/>
        <end position="400"/>
    </location>
</feature>
<keyword evidence="3" id="KW-1133">Transmembrane helix</keyword>
<dbReference type="OrthoDB" id="6509908at2759"/>
<feature type="domain" description="Major facilitator superfamily (MFS) profile" evidence="4">
    <location>
        <begin position="51"/>
        <end position="448"/>
    </location>
</feature>
<evidence type="ECO:0000256" key="1">
    <source>
        <dbReference type="ARBA" id="ARBA00004141"/>
    </source>
</evidence>
<dbReference type="InterPro" id="IPR036259">
    <property type="entry name" value="MFS_trans_sf"/>
</dbReference>
<keyword evidence="6" id="KW-1185">Reference proteome</keyword>
<dbReference type="InterPro" id="IPR050327">
    <property type="entry name" value="Proton-linked_MCT"/>
</dbReference>
<feature type="transmembrane region" description="Helical" evidence="3">
    <location>
        <begin position="314"/>
        <end position="337"/>
    </location>
</feature>
<feature type="transmembrane region" description="Helical" evidence="3">
    <location>
        <begin position="93"/>
        <end position="115"/>
    </location>
</feature>
<dbReference type="EMBL" id="JAGMWT010000001">
    <property type="protein sequence ID" value="KAH7138727.1"/>
    <property type="molecule type" value="Genomic_DNA"/>
</dbReference>
<sequence length="456" mass="50367">MFSRPHISLFEPSSENVYTKSVTATQIVEYSTDNAHVDHECNQIRQDGGKTALLQVLACWLLFMNTWGLTNSFGIFETYYTHTLLSRTSPSSIAWIGSIQLFLTLFIGVFAGWLLDAGHVRVVVITGIIFEVFGMLMTSLCSQYWQLLLAQGFCVGIGSGALAFTSTAIIPFYFTKWRMLAAGTVSTGSSVAGVIYPLMMRELFKNVGFCWATRVLAFVMLSTLSLSLLLLRPPHRNKSNVPLFRLDFLRDIPYTLFILAYAFGVAGIYVPYFYIQNYAIDLGIDKDMTFNVISIMNAATFIGRFPYNYLADMYGGIAILVPCSFATAIILFLWRFVHTLPGLIAISATYCFVTGGLVSLPAVTISNLTIEKSEYGTRMGMGYTVAAIGALVGSPMAGLAKRSASISINKMNHKQSEVMDRWQGAWLMAGAALLISTLLMAWARVLRGGLNFKLKL</sequence>
<dbReference type="Proteomes" id="UP000700596">
    <property type="component" value="Unassembled WGS sequence"/>
</dbReference>
<evidence type="ECO:0000259" key="4">
    <source>
        <dbReference type="PROSITE" id="PS50850"/>
    </source>
</evidence>
<proteinExistence type="inferred from homology"/>
<comment type="similarity">
    <text evidence="2">Belongs to the major facilitator superfamily. Monocarboxylate porter (TC 2.A.1.13) family.</text>
</comment>
<organism evidence="5 6">
    <name type="scientific">Dendryphion nanum</name>
    <dbReference type="NCBI Taxonomy" id="256645"/>
    <lineage>
        <taxon>Eukaryota</taxon>
        <taxon>Fungi</taxon>
        <taxon>Dikarya</taxon>
        <taxon>Ascomycota</taxon>
        <taxon>Pezizomycotina</taxon>
        <taxon>Dothideomycetes</taxon>
        <taxon>Pleosporomycetidae</taxon>
        <taxon>Pleosporales</taxon>
        <taxon>Torulaceae</taxon>
        <taxon>Dendryphion</taxon>
    </lineage>
</organism>
<dbReference type="PROSITE" id="PS50850">
    <property type="entry name" value="MFS"/>
    <property type="match status" value="1"/>
</dbReference>
<feature type="transmembrane region" description="Helical" evidence="3">
    <location>
        <begin position="343"/>
        <end position="368"/>
    </location>
</feature>
<keyword evidence="3" id="KW-0812">Transmembrane</keyword>
<dbReference type="SUPFAM" id="SSF103473">
    <property type="entry name" value="MFS general substrate transporter"/>
    <property type="match status" value="1"/>
</dbReference>
<dbReference type="InterPro" id="IPR020846">
    <property type="entry name" value="MFS_dom"/>
</dbReference>
<reference evidence="5" key="1">
    <citation type="journal article" date="2021" name="Nat. Commun.">
        <title>Genetic determinants of endophytism in the Arabidopsis root mycobiome.</title>
        <authorList>
            <person name="Mesny F."/>
            <person name="Miyauchi S."/>
            <person name="Thiergart T."/>
            <person name="Pickel B."/>
            <person name="Atanasova L."/>
            <person name="Karlsson M."/>
            <person name="Huettel B."/>
            <person name="Barry K.W."/>
            <person name="Haridas S."/>
            <person name="Chen C."/>
            <person name="Bauer D."/>
            <person name="Andreopoulos W."/>
            <person name="Pangilinan J."/>
            <person name="LaButti K."/>
            <person name="Riley R."/>
            <person name="Lipzen A."/>
            <person name="Clum A."/>
            <person name="Drula E."/>
            <person name="Henrissat B."/>
            <person name="Kohler A."/>
            <person name="Grigoriev I.V."/>
            <person name="Martin F.M."/>
            <person name="Hacquard S."/>
        </authorList>
    </citation>
    <scope>NUCLEOTIDE SEQUENCE</scope>
    <source>
        <strain evidence="5">MPI-CAGE-CH-0243</strain>
    </source>
</reference>
<feature type="transmembrane region" description="Helical" evidence="3">
    <location>
        <begin position="122"/>
        <end position="142"/>
    </location>
</feature>
<dbReference type="PANTHER" id="PTHR11360:SF234">
    <property type="entry name" value="MFS-TYPE TRANSPORTER DBAD-RELATED"/>
    <property type="match status" value="1"/>
</dbReference>
<dbReference type="GO" id="GO:0022857">
    <property type="term" value="F:transmembrane transporter activity"/>
    <property type="evidence" value="ECO:0007669"/>
    <property type="project" value="InterPro"/>
</dbReference>
<feature type="transmembrane region" description="Helical" evidence="3">
    <location>
        <begin position="52"/>
        <end position="73"/>
    </location>
</feature>
<feature type="transmembrane region" description="Helical" evidence="3">
    <location>
        <begin position="211"/>
        <end position="231"/>
    </location>
</feature>
<dbReference type="GO" id="GO:0016020">
    <property type="term" value="C:membrane"/>
    <property type="evidence" value="ECO:0007669"/>
    <property type="project" value="UniProtKB-SubCell"/>
</dbReference>
<feature type="transmembrane region" description="Helical" evidence="3">
    <location>
        <begin position="148"/>
        <end position="173"/>
    </location>
</feature>
<evidence type="ECO:0000256" key="2">
    <source>
        <dbReference type="ARBA" id="ARBA00006727"/>
    </source>
</evidence>
<name>A0A9P9EJQ3_9PLEO</name>
<evidence type="ECO:0000313" key="6">
    <source>
        <dbReference type="Proteomes" id="UP000700596"/>
    </source>
</evidence>
<accession>A0A9P9EJQ3</accession>
<protein>
    <submittedName>
        <fullName evidence="5">Major facilitator superfamily transporter</fullName>
    </submittedName>
</protein>
<comment type="caution">
    <text evidence="5">The sequence shown here is derived from an EMBL/GenBank/DDBJ whole genome shotgun (WGS) entry which is preliminary data.</text>
</comment>
<feature type="transmembrane region" description="Helical" evidence="3">
    <location>
        <begin position="425"/>
        <end position="446"/>
    </location>
</feature>
<dbReference type="AlphaFoldDB" id="A0A9P9EJQ3"/>
<feature type="transmembrane region" description="Helical" evidence="3">
    <location>
        <begin position="180"/>
        <end position="199"/>
    </location>
</feature>
<evidence type="ECO:0000313" key="5">
    <source>
        <dbReference type="EMBL" id="KAH7138727.1"/>
    </source>
</evidence>
<keyword evidence="3" id="KW-0472">Membrane</keyword>
<dbReference type="InterPro" id="IPR011701">
    <property type="entry name" value="MFS"/>
</dbReference>
<gene>
    <name evidence="5" type="ORF">B0J11DRAFT_421115</name>
</gene>
<evidence type="ECO:0000256" key="3">
    <source>
        <dbReference type="SAM" id="Phobius"/>
    </source>
</evidence>
<dbReference type="PANTHER" id="PTHR11360">
    <property type="entry name" value="MONOCARBOXYLATE TRANSPORTER"/>
    <property type="match status" value="1"/>
</dbReference>